<feature type="domain" description="HAMP" evidence="12">
    <location>
        <begin position="184"/>
        <end position="237"/>
    </location>
</feature>
<dbReference type="SMART" id="SM00387">
    <property type="entry name" value="HATPase_c"/>
    <property type="match status" value="1"/>
</dbReference>
<evidence type="ECO:0000259" key="12">
    <source>
        <dbReference type="PROSITE" id="PS50885"/>
    </source>
</evidence>
<evidence type="ECO:0000313" key="14">
    <source>
        <dbReference type="Proteomes" id="UP001596137"/>
    </source>
</evidence>
<evidence type="ECO:0000256" key="5">
    <source>
        <dbReference type="ARBA" id="ARBA00022679"/>
    </source>
</evidence>
<evidence type="ECO:0000256" key="1">
    <source>
        <dbReference type="ARBA" id="ARBA00000085"/>
    </source>
</evidence>
<dbReference type="InterPro" id="IPR003660">
    <property type="entry name" value="HAMP_dom"/>
</dbReference>
<dbReference type="EC" id="2.7.13.3" evidence="3"/>
<evidence type="ECO:0000256" key="9">
    <source>
        <dbReference type="ARBA" id="ARBA00023012"/>
    </source>
</evidence>
<comment type="catalytic activity">
    <reaction evidence="1">
        <text>ATP + protein L-histidine = ADP + protein N-phospho-L-histidine.</text>
        <dbReference type="EC" id="2.7.13.3"/>
    </reaction>
</comment>
<dbReference type="CDD" id="cd00082">
    <property type="entry name" value="HisKA"/>
    <property type="match status" value="1"/>
</dbReference>
<gene>
    <name evidence="13" type="ORF">ACFP1K_05600</name>
</gene>
<dbReference type="PRINTS" id="PR00344">
    <property type="entry name" value="BCTRLSENSOR"/>
</dbReference>
<dbReference type="InterPro" id="IPR005467">
    <property type="entry name" value="His_kinase_dom"/>
</dbReference>
<keyword evidence="9" id="KW-0902">Two-component regulatory system</keyword>
<dbReference type="RefSeq" id="WP_380747595.1">
    <property type="nucleotide sequence ID" value="NZ_JBHSRF010000005.1"/>
</dbReference>
<keyword evidence="8" id="KW-1133">Transmembrane helix</keyword>
<accession>A0ABW1NBE9</accession>
<dbReference type="CDD" id="cd00075">
    <property type="entry name" value="HATPase"/>
    <property type="match status" value="1"/>
</dbReference>
<dbReference type="InterPro" id="IPR003594">
    <property type="entry name" value="HATPase_dom"/>
</dbReference>
<dbReference type="EMBL" id="JBHSRF010000005">
    <property type="protein sequence ID" value="MFC6080623.1"/>
    <property type="molecule type" value="Genomic_DNA"/>
</dbReference>
<evidence type="ECO:0000256" key="6">
    <source>
        <dbReference type="ARBA" id="ARBA00022692"/>
    </source>
</evidence>
<dbReference type="InterPro" id="IPR050428">
    <property type="entry name" value="TCS_sensor_his_kinase"/>
</dbReference>
<protein>
    <recommendedName>
        <fullName evidence="3">histidine kinase</fullName>
        <ecNumber evidence="3">2.7.13.3</ecNumber>
    </recommendedName>
</protein>
<dbReference type="Pfam" id="PF00672">
    <property type="entry name" value="HAMP"/>
    <property type="match status" value="1"/>
</dbReference>
<keyword evidence="5" id="KW-0808">Transferase</keyword>
<sequence>MSRRWAALWPRTIRGQVTFLTLVLTTVFLTPLGLAADTVIRNAVAESLWRETRAAAARTVVDYHEGTLRNPIAVPAASRVVVQLAGPGGHVLASSESARGLPVLGHPPGGRQDHAIDFWTCPRVHEECYHATALLTGAAADAPVVYAAFPTPGLLSGHLVDVTIGIQIALLVGLIGWVATKAADRALGTIDHIQAELAHITVSDLSRRVPEPPGDDEISGLARTVNSTLARLEHSVEQQRRFAADASHELRTPIAGLRAQLEDARLHPEDTDLNGLVAGALRDTDRIETIVTDLLFMARLGSSGPAVQECVDLGRLAADEIGRRGCRVPITADLQDDVVVRGVPTHLCRVLANLLDNAERHADRVVAVEVRGVRGMALLSVTNDGDRIPVAERERIFQRFTRLDEARGRNRGGTGLGLAIARDVAIAHGGTLQVEDAAAGTRFVLRLPIVE</sequence>
<comment type="caution">
    <text evidence="13">The sequence shown here is derived from an EMBL/GenBank/DDBJ whole genome shotgun (WGS) entry which is preliminary data.</text>
</comment>
<keyword evidence="7 13" id="KW-0418">Kinase</keyword>
<dbReference type="Gene3D" id="1.10.287.130">
    <property type="match status" value="1"/>
</dbReference>
<dbReference type="PROSITE" id="PS50885">
    <property type="entry name" value="HAMP"/>
    <property type="match status" value="1"/>
</dbReference>
<dbReference type="Gene3D" id="6.10.340.10">
    <property type="match status" value="1"/>
</dbReference>
<dbReference type="InterPro" id="IPR036890">
    <property type="entry name" value="HATPase_C_sf"/>
</dbReference>
<evidence type="ECO:0000256" key="10">
    <source>
        <dbReference type="ARBA" id="ARBA00023136"/>
    </source>
</evidence>
<dbReference type="SUPFAM" id="SSF47384">
    <property type="entry name" value="Homodimeric domain of signal transducing histidine kinase"/>
    <property type="match status" value="1"/>
</dbReference>
<dbReference type="PANTHER" id="PTHR45436">
    <property type="entry name" value="SENSOR HISTIDINE KINASE YKOH"/>
    <property type="match status" value="1"/>
</dbReference>
<keyword evidence="14" id="KW-1185">Reference proteome</keyword>
<dbReference type="InterPro" id="IPR003661">
    <property type="entry name" value="HisK_dim/P_dom"/>
</dbReference>
<keyword evidence="6" id="KW-0812">Transmembrane</keyword>
<dbReference type="Proteomes" id="UP001596137">
    <property type="component" value="Unassembled WGS sequence"/>
</dbReference>
<evidence type="ECO:0000256" key="3">
    <source>
        <dbReference type="ARBA" id="ARBA00012438"/>
    </source>
</evidence>
<evidence type="ECO:0000313" key="13">
    <source>
        <dbReference type="EMBL" id="MFC6080623.1"/>
    </source>
</evidence>
<keyword evidence="4" id="KW-0597">Phosphoprotein</keyword>
<evidence type="ECO:0000256" key="2">
    <source>
        <dbReference type="ARBA" id="ARBA00004236"/>
    </source>
</evidence>
<dbReference type="Pfam" id="PF00512">
    <property type="entry name" value="HisKA"/>
    <property type="match status" value="1"/>
</dbReference>
<dbReference type="InterPro" id="IPR004358">
    <property type="entry name" value="Sig_transdc_His_kin-like_C"/>
</dbReference>
<organism evidence="13 14">
    <name type="scientific">Sphaerisporangium aureirubrum</name>
    <dbReference type="NCBI Taxonomy" id="1544736"/>
    <lineage>
        <taxon>Bacteria</taxon>
        <taxon>Bacillati</taxon>
        <taxon>Actinomycetota</taxon>
        <taxon>Actinomycetes</taxon>
        <taxon>Streptosporangiales</taxon>
        <taxon>Streptosporangiaceae</taxon>
        <taxon>Sphaerisporangium</taxon>
    </lineage>
</organism>
<dbReference type="Pfam" id="PF02518">
    <property type="entry name" value="HATPase_c"/>
    <property type="match status" value="1"/>
</dbReference>
<reference evidence="14" key="1">
    <citation type="journal article" date="2019" name="Int. J. Syst. Evol. Microbiol.">
        <title>The Global Catalogue of Microorganisms (GCM) 10K type strain sequencing project: providing services to taxonomists for standard genome sequencing and annotation.</title>
        <authorList>
            <consortium name="The Broad Institute Genomics Platform"/>
            <consortium name="The Broad Institute Genome Sequencing Center for Infectious Disease"/>
            <person name="Wu L."/>
            <person name="Ma J."/>
        </authorList>
    </citation>
    <scope>NUCLEOTIDE SEQUENCE [LARGE SCALE GENOMIC DNA]</scope>
    <source>
        <strain evidence="14">JCM 30346</strain>
    </source>
</reference>
<dbReference type="GO" id="GO:0016301">
    <property type="term" value="F:kinase activity"/>
    <property type="evidence" value="ECO:0007669"/>
    <property type="project" value="UniProtKB-KW"/>
</dbReference>
<dbReference type="PROSITE" id="PS50109">
    <property type="entry name" value="HIS_KIN"/>
    <property type="match status" value="1"/>
</dbReference>
<dbReference type="SMART" id="SM00388">
    <property type="entry name" value="HisKA"/>
    <property type="match status" value="1"/>
</dbReference>
<feature type="domain" description="Histidine kinase" evidence="11">
    <location>
        <begin position="245"/>
        <end position="451"/>
    </location>
</feature>
<evidence type="ECO:0000259" key="11">
    <source>
        <dbReference type="PROSITE" id="PS50109"/>
    </source>
</evidence>
<evidence type="ECO:0000256" key="4">
    <source>
        <dbReference type="ARBA" id="ARBA00022553"/>
    </source>
</evidence>
<dbReference type="InterPro" id="IPR036097">
    <property type="entry name" value="HisK_dim/P_sf"/>
</dbReference>
<proteinExistence type="predicted"/>
<comment type="subcellular location">
    <subcellularLocation>
        <location evidence="2">Cell membrane</location>
    </subcellularLocation>
</comment>
<dbReference type="SUPFAM" id="SSF55874">
    <property type="entry name" value="ATPase domain of HSP90 chaperone/DNA topoisomerase II/histidine kinase"/>
    <property type="match status" value="1"/>
</dbReference>
<dbReference type="PANTHER" id="PTHR45436:SF5">
    <property type="entry name" value="SENSOR HISTIDINE KINASE TRCS"/>
    <property type="match status" value="1"/>
</dbReference>
<name>A0ABW1NBE9_9ACTN</name>
<keyword evidence="10" id="KW-0472">Membrane</keyword>
<evidence type="ECO:0000256" key="7">
    <source>
        <dbReference type="ARBA" id="ARBA00022777"/>
    </source>
</evidence>
<dbReference type="Gene3D" id="3.30.565.10">
    <property type="entry name" value="Histidine kinase-like ATPase, C-terminal domain"/>
    <property type="match status" value="1"/>
</dbReference>
<dbReference type="SMART" id="SM00304">
    <property type="entry name" value="HAMP"/>
    <property type="match status" value="1"/>
</dbReference>
<evidence type="ECO:0000256" key="8">
    <source>
        <dbReference type="ARBA" id="ARBA00022989"/>
    </source>
</evidence>